<organism evidence="2">
    <name type="scientific">Wolbachia endosymbiont of Sergentomyia squamirostris</name>
    <dbReference type="NCBI Taxonomy" id="3113640"/>
    <lineage>
        <taxon>Bacteria</taxon>
        <taxon>Pseudomonadati</taxon>
        <taxon>Pseudomonadota</taxon>
        <taxon>Alphaproteobacteria</taxon>
        <taxon>Rickettsiales</taxon>
        <taxon>Anaplasmataceae</taxon>
        <taxon>Wolbachieae</taxon>
        <taxon>Wolbachia</taxon>
    </lineage>
</organism>
<protein>
    <submittedName>
        <fullName evidence="2">Uncharacterized protein</fullName>
    </submittedName>
</protein>
<dbReference type="EMBL" id="AP029172">
    <property type="protein sequence ID" value="BFD47741.1"/>
    <property type="molecule type" value="Genomic_DNA"/>
</dbReference>
<feature type="compositionally biased region" description="Basic and acidic residues" evidence="1">
    <location>
        <begin position="835"/>
        <end position="845"/>
    </location>
</feature>
<gene>
    <name evidence="2" type="ORF">DMENIID0003_08150</name>
</gene>
<feature type="region of interest" description="Disordered" evidence="1">
    <location>
        <begin position="737"/>
        <end position="845"/>
    </location>
</feature>
<evidence type="ECO:0000256" key="1">
    <source>
        <dbReference type="SAM" id="MobiDB-lite"/>
    </source>
</evidence>
<name>A0AAT9GD70_9RICK</name>
<evidence type="ECO:0000313" key="2">
    <source>
        <dbReference type="EMBL" id="BFD47741.1"/>
    </source>
</evidence>
<feature type="region of interest" description="Disordered" evidence="1">
    <location>
        <begin position="443"/>
        <end position="478"/>
    </location>
</feature>
<feature type="compositionally biased region" description="Basic and acidic residues" evidence="1">
    <location>
        <begin position="737"/>
        <end position="753"/>
    </location>
</feature>
<feature type="region of interest" description="Disordered" evidence="1">
    <location>
        <begin position="1"/>
        <end position="28"/>
    </location>
</feature>
<feature type="compositionally biased region" description="Basic and acidic residues" evidence="1">
    <location>
        <begin position="456"/>
        <end position="471"/>
    </location>
</feature>
<feature type="compositionally biased region" description="Polar residues" evidence="1">
    <location>
        <begin position="754"/>
        <end position="778"/>
    </location>
</feature>
<proteinExistence type="predicted"/>
<accession>A0AAT9GD70</accession>
<dbReference type="AlphaFoldDB" id="A0AAT9GD70"/>
<reference evidence="2" key="1">
    <citation type="submission" date="2024-01" db="EMBL/GenBank/DDBJ databases">
        <title>Sequencing the genomes of a sandfly, Sergentomyia squamirostris, and its two endosymbionts.</title>
        <authorList>
            <person name="Itokawa K."/>
            <person name="Sanjoba C."/>
        </authorList>
    </citation>
    <scope>NUCLEOTIDE SEQUENCE</scope>
    <source>
        <strain evidence="2">WSSQ</strain>
    </source>
</reference>
<sequence length="845" mass="95962">MHSNNGSGKRQFDNTAPGGGRVDITKLDQKKLENFGERFKCEDEERKRRDESNKSKSSGSRQFKILRYIKSREGIMFSASEMNQALVKAFNISVCYNNIINTNLKVQNVHRGLRNKDHIVISFDKSMDADQCMKYLDNMKGRVVETFCGNESTASLSFDMKSFPFNFNWSQLVDSNGKYRFSVPIDQSIVFNLKCLLANGLARDITGAMGRNFGLEHVEEYTSDESFDRKSYLYCMRFYDKRLQEYFIESFSATVKGYKNSPKRTDDFLKVKDNCVYIKKSLFDKTKFINEIEESQACLIGRDLQTSSSDDPAIEKIKYLITGFIRKACPPLYYVFHTSYSGNNEDSILVPIVSYDNYYRFLTKEEVDTINSSFGMVVLNNIESYTSPKHLPVFGSRGIYGIDFSNKEISHCVITKIIKNSVINKDHELSIDPELPRTLLAEASQTQEFPKRSRGKGLERPPRQESEREGGKGGLFQLVPGEIDSSQSTCGQSQLSLTCRPPSILSPRAWDSSTFLNSGVSEDSLKDTANICNKEPEKQQVTKEKEEEKLFKALLYWFNLNNYALDPPHTNFIVKNGKIASLIDDSVDVKEYLEEIIDKTKEEYRVNKEEAYDFNEFPFQFLSNCEKNQETTVVANISRGALLNLKELFSREHEGKVEIKDIDINIVEKAVKSEKDKWVNSQVQEHGLSPKEAIKTCYPDESVLEYISITKDKGGYWINRDYDGSEVELFRGERWPAKDKSKAEKMKPEDNKDSGYSSGFVTDAENVSSKAEATTSGYESMDCENTRGGSPKRKSPEPLAGSSTTKKTRSESDSSSFEGEVGSPRPGFSGSTIEQVREQLNKTGI</sequence>